<keyword evidence="2 9" id="KW-0698">rRNA processing</keyword>
<dbReference type="InterPro" id="IPR030391">
    <property type="entry name" value="MeTrfase_TrmA_CS"/>
</dbReference>
<evidence type="ECO:0000259" key="12">
    <source>
        <dbReference type="PROSITE" id="PS50926"/>
    </source>
</evidence>
<gene>
    <name evidence="9 13" type="primary">rlmD</name>
    <name evidence="13" type="ORF">HKX39_03775</name>
</gene>
<dbReference type="Pfam" id="PF01938">
    <property type="entry name" value="TRAM"/>
    <property type="match status" value="1"/>
</dbReference>
<dbReference type="NCBIfam" id="TIGR00479">
    <property type="entry name" value="rumA"/>
    <property type="match status" value="1"/>
</dbReference>
<evidence type="ECO:0000313" key="14">
    <source>
        <dbReference type="Proteomes" id="UP000537862"/>
    </source>
</evidence>
<dbReference type="InterPro" id="IPR010280">
    <property type="entry name" value="U5_MeTrfase_fam"/>
</dbReference>
<dbReference type="Gene3D" id="2.40.50.140">
    <property type="entry name" value="Nucleic acid-binding proteins"/>
    <property type="match status" value="1"/>
</dbReference>
<dbReference type="GO" id="GO:0070475">
    <property type="term" value="P:rRNA base methylation"/>
    <property type="evidence" value="ECO:0007669"/>
    <property type="project" value="TreeGrafter"/>
</dbReference>
<feature type="active site" description="Nucleophile" evidence="9 10">
    <location>
        <position position="393"/>
    </location>
</feature>
<feature type="binding site" evidence="9">
    <location>
        <position position="342"/>
    </location>
    <ligand>
        <name>S-adenosyl-L-methionine</name>
        <dbReference type="ChEBI" id="CHEBI:59789"/>
    </ligand>
</feature>
<feature type="binding site" evidence="9">
    <location>
        <position position="298"/>
    </location>
    <ligand>
        <name>S-adenosyl-L-methionine</name>
        <dbReference type="ChEBI" id="CHEBI:59789"/>
    </ligand>
</feature>
<feature type="active site" evidence="11">
    <location>
        <position position="393"/>
    </location>
</feature>
<feature type="binding site" evidence="9">
    <location>
        <position position="73"/>
    </location>
    <ligand>
        <name>[4Fe-4S] cluster</name>
        <dbReference type="ChEBI" id="CHEBI:49883"/>
    </ligand>
</feature>
<keyword evidence="5 9" id="KW-0949">S-adenosyl-L-methionine</keyword>
<evidence type="ECO:0000256" key="6">
    <source>
        <dbReference type="ARBA" id="ARBA00022723"/>
    </source>
</evidence>
<feature type="binding site" evidence="9">
    <location>
        <position position="155"/>
    </location>
    <ligand>
        <name>[4Fe-4S] cluster</name>
        <dbReference type="ChEBI" id="CHEBI:49883"/>
    </ligand>
</feature>
<protein>
    <recommendedName>
        <fullName evidence="9">23S rRNA (uracil(1939)-C(5))-methyltransferase RlmD</fullName>
        <ecNumber evidence="9">2.1.1.190</ecNumber>
    </recommendedName>
    <alternativeName>
        <fullName evidence="9">23S rRNA(m5U1939)-methyltransferase</fullName>
    </alternativeName>
</protein>
<organism evidence="13 14">
    <name type="scientific">Pelistega suis</name>
    <dbReference type="NCBI Taxonomy" id="1631957"/>
    <lineage>
        <taxon>Bacteria</taxon>
        <taxon>Pseudomonadati</taxon>
        <taxon>Pseudomonadota</taxon>
        <taxon>Betaproteobacteria</taxon>
        <taxon>Burkholderiales</taxon>
        <taxon>Alcaligenaceae</taxon>
        <taxon>Pelistega</taxon>
    </lineage>
</organism>
<dbReference type="PROSITE" id="PS50926">
    <property type="entry name" value="TRAM"/>
    <property type="match status" value="1"/>
</dbReference>
<comment type="catalytic activity">
    <reaction evidence="9">
        <text>uridine(1939) in 23S rRNA + S-adenosyl-L-methionine = 5-methyluridine(1939) in 23S rRNA + S-adenosyl-L-homocysteine + H(+)</text>
        <dbReference type="Rhea" id="RHEA:42908"/>
        <dbReference type="Rhea" id="RHEA-COMP:10278"/>
        <dbReference type="Rhea" id="RHEA-COMP:10279"/>
        <dbReference type="ChEBI" id="CHEBI:15378"/>
        <dbReference type="ChEBI" id="CHEBI:57856"/>
        <dbReference type="ChEBI" id="CHEBI:59789"/>
        <dbReference type="ChEBI" id="CHEBI:65315"/>
        <dbReference type="ChEBI" id="CHEBI:74447"/>
        <dbReference type="EC" id="2.1.1.190"/>
    </reaction>
</comment>
<feature type="binding site" evidence="9 10">
    <location>
        <position position="293"/>
    </location>
    <ligand>
        <name>S-adenosyl-L-methionine</name>
        <dbReference type="ChEBI" id="CHEBI:59789"/>
    </ligand>
</feature>
<name>A0A849P5J1_9BURK</name>
<evidence type="ECO:0000256" key="1">
    <source>
        <dbReference type="ARBA" id="ARBA00022485"/>
    </source>
</evidence>
<dbReference type="CDD" id="cd02440">
    <property type="entry name" value="AdoMet_MTases"/>
    <property type="match status" value="1"/>
</dbReference>
<evidence type="ECO:0000256" key="8">
    <source>
        <dbReference type="ARBA" id="ARBA00023014"/>
    </source>
</evidence>
<dbReference type="PROSITE" id="PS01230">
    <property type="entry name" value="TRMA_1"/>
    <property type="match status" value="1"/>
</dbReference>
<dbReference type="Pfam" id="PF05958">
    <property type="entry name" value="tRNA_U5-meth_tr"/>
    <property type="match status" value="1"/>
</dbReference>
<evidence type="ECO:0000256" key="7">
    <source>
        <dbReference type="ARBA" id="ARBA00023004"/>
    </source>
</evidence>
<evidence type="ECO:0000256" key="5">
    <source>
        <dbReference type="ARBA" id="ARBA00022691"/>
    </source>
</evidence>
<feature type="binding site" evidence="9 10">
    <location>
        <position position="264"/>
    </location>
    <ligand>
        <name>S-adenosyl-L-methionine</name>
        <dbReference type="ChEBI" id="CHEBI:59789"/>
    </ligand>
</feature>
<sequence length="453" mass="50320">MSEILSIESLDNEARGIARRDGKAIFVEGALPGEVVEANIYRKKPSYENAHTVRVIKPSFMRVEPKCPNYGVCGGCAMQHLEPSAQVAVKQRTLEDNFKHIAGLKIPHVLPPIYGPTWGYRFRARLSVRYVRKKDSVLIGFREKKGHFVVDMTECLVLPQNVSNLLVPMRELIASLTIKEAVPQIEVAVGDECIVLALRHMEPLIAEDVQKLEQFAAQHNVVWWTQAKGPETLKPLNPADENRLAYALPQFGLRMHYKPSDFTQVNYFINRSLIAKALGLLDVQPEDRVADLFCGLGNFTLPLATQAKEVVGIEGSSALTDRALAAAAEHQLESKTSFSTLNLFEVDVQWLRDLGYFNRMLIDPPREGAFAVAKALAQLTAAERPKRIVYVSCNPATLARDAGVLVTKGGYRLISAGVVNMFPHTAHVESIAVFEWHDGDTIPVWEEEGDSVS</sequence>
<dbReference type="GO" id="GO:0070041">
    <property type="term" value="F:rRNA (uridine-C5-)-methyltransferase activity"/>
    <property type="evidence" value="ECO:0007669"/>
    <property type="project" value="UniProtKB-UniRule"/>
</dbReference>
<evidence type="ECO:0000256" key="10">
    <source>
        <dbReference type="PROSITE-ProRule" id="PRU01024"/>
    </source>
</evidence>
<dbReference type="GO" id="GO:0005506">
    <property type="term" value="F:iron ion binding"/>
    <property type="evidence" value="ECO:0007669"/>
    <property type="project" value="UniProtKB-UniRule"/>
</dbReference>
<feature type="binding site" evidence="9 10">
    <location>
        <position position="363"/>
    </location>
    <ligand>
        <name>S-adenosyl-L-methionine</name>
        <dbReference type="ChEBI" id="CHEBI:59789"/>
    </ligand>
</feature>
<keyword evidence="7 9" id="KW-0408">Iron</keyword>
<comment type="caution">
    <text evidence="13">The sequence shown here is derived from an EMBL/GenBank/DDBJ whole genome shotgun (WGS) entry which is preliminary data.</text>
</comment>
<keyword evidence="8 9" id="KW-0411">Iron-sulfur</keyword>
<evidence type="ECO:0000256" key="3">
    <source>
        <dbReference type="ARBA" id="ARBA00022603"/>
    </source>
</evidence>
<dbReference type="HAMAP" id="MF_01010">
    <property type="entry name" value="23SrRNA_methyltr_RlmD"/>
    <property type="match status" value="1"/>
</dbReference>
<dbReference type="InterPro" id="IPR001566">
    <property type="entry name" value="23S_rRNA_MeTrfase_RlmD"/>
</dbReference>
<dbReference type="Gene3D" id="2.40.50.1070">
    <property type="match status" value="1"/>
</dbReference>
<dbReference type="SUPFAM" id="SSF50249">
    <property type="entry name" value="Nucleic acid-binding proteins"/>
    <property type="match status" value="1"/>
</dbReference>
<dbReference type="PANTHER" id="PTHR11061:SF49">
    <property type="entry name" value="23S RRNA (URACIL(1939)-C(5))-METHYLTRANSFERASE RLMD"/>
    <property type="match status" value="1"/>
</dbReference>
<evidence type="ECO:0000256" key="4">
    <source>
        <dbReference type="ARBA" id="ARBA00022679"/>
    </source>
</evidence>
<dbReference type="EMBL" id="JABGBN010000002">
    <property type="protein sequence ID" value="NOL51293.1"/>
    <property type="molecule type" value="Genomic_DNA"/>
</dbReference>
<accession>A0A849P5J1</accession>
<dbReference type="EC" id="2.1.1.190" evidence="9"/>
<reference evidence="13 14" key="1">
    <citation type="submission" date="2020-05" db="EMBL/GenBank/DDBJ databases">
        <authorList>
            <person name="Niu N."/>
        </authorList>
    </citation>
    <scope>NUCLEOTIDE SEQUENCE [LARGE SCALE GENOMIC DNA]</scope>
    <source>
        <strain evidence="13 14">3340-03</strain>
    </source>
</reference>
<dbReference type="InterPro" id="IPR002792">
    <property type="entry name" value="TRAM_dom"/>
</dbReference>
<feature type="domain" description="TRAM" evidence="12">
    <location>
        <begin position="1"/>
        <end position="54"/>
    </location>
</feature>
<feature type="binding site" evidence="9 10">
    <location>
        <position position="314"/>
    </location>
    <ligand>
        <name>S-adenosyl-L-methionine</name>
        <dbReference type="ChEBI" id="CHEBI:59789"/>
    </ligand>
</feature>
<dbReference type="InterPro" id="IPR012340">
    <property type="entry name" value="NA-bd_OB-fold"/>
</dbReference>
<evidence type="ECO:0000256" key="11">
    <source>
        <dbReference type="PROSITE-ProRule" id="PRU10015"/>
    </source>
</evidence>
<dbReference type="InterPro" id="IPR030390">
    <property type="entry name" value="MeTrfase_TrmA_AS"/>
</dbReference>
<feature type="binding site" evidence="9">
    <location>
        <position position="76"/>
    </location>
    <ligand>
        <name>[4Fe-4S] cluster</name>
        <dbReference type="ChEBI" id="CHEBI:49883"/>
    </ligand>
</feature>
<keyword evidence="14" id="KW-1185">Reference proteome</keyword>
<dbReference type="Gene3D" id="3.40.50.150">
    <property type="entry name" value="Vaccinia Virus protein VP39"/>
    <property type="match status" value="1"/>
</dbReference>
<proteinExistence type="inferred from homology"/>
<dbReference type="GO" id="GO:0051539">
    <property type="term" value="F:4 iron, 4 sulfur cluster binding"/>
    <property type="evidence" value="ECO:0007669"/>
    <property type="project" value="UniProtKB-KW"/>
</dbReference>
<feature type="binding site" evidence="9">
    <location>
        <position position="67"/>
    </location>
    <ligand>
        <name>[4Fe-4S] cluster</name>
        <dbReference type="ChEBI" id="CHEBI:49883"/>
    </ligand>
</feature>
<dbReference type="PROSITE" id="PS01231">
    <property type="entry name" value="TRMA_2"/>
    <property type="match status" value="1"/>
</dbReference>
<evidence type="ECO:0000313" key="13">
    <source>
        <dbReference type="EMBL" id="NOL51293.1"/>
    </source>
</evidence>
<comment type="function">
    <text evidence="9">Catalyzes the formation of 5-methyl-uridine at position 1939 (m5U1939) in 23S rRNA.</text>
</comment>
<evidence type="ECO:0000256" key="9">
    <source>
        <dbReference type="HAMAP-Rule" id="MF_01010"/>
    </source>
</evidence>
<dbReference type="SUPFAM" id="SSF53335">
    <property type="entry name" value="S-adenosyl-L-methionine-dependent methyltransferases"/>
    <property type="match status" value="1"/>
</dbReference>
<dbReference type="PANTHER" id="PTHR11061">
    <property type="entry name" value="RNA M5U METHYLTRANSFERASE"/>
    <property type="match status" value="1"/>
</dbReference>
<keyword evidence="3 9" id="KW-0489">Methyltransferase</keyword>
<dbReference type="Proteomes" id="UP000537862">
    <property type="component" value="Unassembled WGS sequence"/>
</dbReference>
<comment type="similarity">
    <text evidence="9">Belongs to the class I-like SAM-binding methyltransferase superfamily. RNA M5U methyltransferase family. RlmD subfamily.</text>
</comment>
<dbReference type="PROSITE" id="PS51687">
    <property type="entry name" value="SAM_MT_RNA_M5U"/>
    <property type="match status" value="1"/>
</dbReference>
<evidence type="ECO:0000256" key="2">
    <source>
        <dbReference type="ARBA" id="ARBA00022552"/>
    </source>
</evidence>
<keyword evidence="4 9" id="KW-0808">Transferase</keyword>
<dbReference type="RefSeq" id="WP_171679985.1">
    <property type="nucleotide sequence ID" value="NZ_JABGBN010000002.1"/>
</dbReference>
<dbReference type="InterPro" id="IPR029063">
    <property type="entry name" value="SAM-dependent_MTases_sf"/>
</dbReference>
<keyword evidence="6 9" id="KW-0479">Metal-binding</keyword>
<dbReference type="NCBIfam" id="NF009639">
    <property type="entry name" value="PRK13168.1"/>
    <property type="match status" value="1"/>
</dbReference>
<dbReference type="AlphaFoldDB" id="A0A849P5J1"/>
<keyword evidence="1 9" id="KW-0004">4Fe-4S</keyword>
<dbReference type="GO" id="GO:0003723">
    <property type="term" value="F:RNA binding"/>
    <property type="evidence" value="ECO:0007669"/>
    <property type="project" value="InterPro"/>
</dbReference>